<dbReference type="PANTHER" id="PTHR30250">
    <property type="entry name" value="PST FAMILY PREDICTED COLANIC ACID TRANSPORTER"/>
    <property type="match status" value="1"/>
</dbReference>
<protein>
    <submittedName>
        <fullName evidence="7">Polysaccharide biosynthesis protein CpsL</fullName>
    </submittedName>
</protein>
<dbReference type="InterPro" id="IPR050833">
    <property type="entry name" value="Poly_Biosynth_Transport"/>
</dbReference>
<keyword evidence="4 6" id="KW-1133">Transmembrane helix</keyword>
<feature type="transmembrane region" description="Helical" evidence="6">
    <location>
        <begin position="358"/>
        <end position="377"/>
    </location>
</feature>
<dbReference type="AlphaFoldDB" id="A0AAU9Q8C1"/>
<accession>A0AAU9Q8C1</accession>
<evidence type="ECO:0000256" key="2">
    <source>
        <dbReference type="ARBA" id="ARBA00022475"/>
    </source>
</evidence>
<feature type="transmembrane region" description="Helical" evidence="6">
    <location>
        <begin position="81"/>
        <end position="101"/>
    </location>
</feature>
<feature type="transmembrane region" description="Helical" evidence="6">
    <location>
        <begin position="113"/>
        <end position="132"/>
    </location>
</feature>
<feature type="transmembrane region" description="Helical" evidence="6">
    <location>
        <begin position="144"/>
        <end position="165"/>
    </location>
</feature>
<name>A0AAU9Q8C1_9VIBR</name>
<dbReference type="RefSeq" id="WP_409931587.1">
    <property type="nucleotide sequence ID" value="NZ_CAKMTQ010000034.1"/>
</dbReference>
<feature type="transmembrane region" description="Helical" evidence="6">
    <location>
        <begin position="40"/>
        <end position="60"/>
    </location>
</feature>
<evidence type="ECO:0000256" key="3">
    <source>
        <dbReference type="ARBA" id="ARBA00022692"/>
    </source>
</evidence>
<gene>
    <name evidence="7" type="ORF">THF1D04_40150</name>
</gene>
<feature type="transmembrane region" description="Helical" evidence="6">
    <location>
        <begin position="7"/>
        <end position="28"/>
    </location>
</feature>
<evidence type="ECO:0000313" key="7">
    <source>
        <dbReference type="EMBL" id="CAH1535303.1"/>
    </source>
</evidence>
<feature type="transmembrane region" description="Helical" evidence="6">
    <location>
        <begin position="287"/>
        <end position="309"/>
    </location>
</feature>
<organism evidence="7 8">
    <name type="scientific">Vibrio owensii</name>
    <dbReference type="NCBI Taxonomy" id="696485"/>
    <lineage>
        <taxon>Bacteria</taxon>
        <taxon>Pseudomonadati</taxon>
        <taxon>Pseudomonadota</taxon>
        <taxon>Gammaproteobacteria</taxon>
        <taxon>Vibrionales</taxon>
        <taxon>Vibrionaceae</taxon>
        <taxon>Vibrio</taxon>
    </lineage>
</organism>
<feature type="transmembrane region" description="Helical" evidence="6">
    <location>
        <begin position="383"/>
        <end position="404"/>
    </location>
</feature>
<evidence type="ECO:0000256" key="1">
    <source>
        <dbReference type="ARBA" id="ARBA00004651"/>
    </source>
</evidence>
<dbReference type="GO" id="GO:0005886">
    <property type="term" value="C:plasma membrane"/>
    <property type="evidence" value="ECO:0007669"/>
    <property type="project" value="UniProtKB-SubCell"/>
</dbReference>
<keyword evidence="3 6" id="KW-0812">Transmembrane</keyword>
<evidence type="ECO:0000313" key="8">
    <source>
        <dbReference type="Proteomes" id="UP001295420"/>
    </source>
</evidence>
<dbReference type="EMBL" id="CAKMTQ010000034">
    <property type="protein sequence ID" value="CAH1535303.1"/>
    <property type="molecule type" value="Genomic_DNA"/>
</dbReference>
<keyword evidence="2" id="KW-1003">Cell membrane</keyword>
<feature type="transmembrane region" description="Helical" evidence="6">
    <location>
        <begin position="214"/>
        <end position="235"/>
    </location>
</feature>
<dbReference type="Proteomes" id="UP001295420">
    <property type="component" value="Unassembled WGS sequence"/>
</dbReference>
<keyword evidence="5 6" id="KW-0472">Membrane</keyword>
<comment type="subcellular location">
    <subcellularLocation>
        <location evidence="1">Cell membrane</location>
        <topology evidence="1">Multi-pass membrane protein</topology>
    </subcellularLocation>
</comment>
<evidence type="ECO:0000256" key="6">
    <source>
        <dbReference type="SAM" id="Phobius"/>
    </source>
</evidence>
<evidence type="ECO:0000256" key="4">
    <source>
        <dbReference type="ARBA" id="ARBA00022989"/>
    </source>
</evidence>
<dbReference type="PANTHER" id="PTHR30250:SF11">
    <property type="entry name" value="O-ANTIGEN TRANSPORTER-RELATED"/>
    <property type="match status" value="1"/>
</dbReference>
<feature type="transmembrane region" description="Helical" evidence="6">
    <location>
        <begin position="329"/>
        <end position="351"/>
    </location>
</feature>
<dbReference type="InterPro" id="IPR002797">
    <property type="entry name" value="Polysacc_synth"/>
</dbReference>
<evidence type="ECO:0000256" key="5">
    <source>
        <dbReference type="ARBA" id="ARBA00023136"/>
    </source>
</evidence>
<sequence length="420" mass="47120">MSLTKNSLIYLSANIATAAIPFLLLPILTRALLPEEYGQVAMFQTLVAGLVAFVGLNTVGAANRKFYDNTNEQELAQYNGACIHILFISTISLFFICFLFSELLVQFLSIPKSWLYVALLYSALSFVMNLRLGQWQIRSDAKKYGLMQLFYGVFNMGLSLILVLYFEHGAQGRVDGQVLAVAFVAIAALVSLFKDKLINFTLIRLDYIKEALNFGVPLIPHFFGAFLLTAADRFVINQNLGLSQAGIYMVAVQISMAFNIIFNAINKAYVPWLFNILKQDDTNKKRLVVKYTYIYFLFLLILSPLPFILGPWLMNLIAGDQYQEAGKVIGWLCLGQILGGMYLMVTNYIFFSKKTGKLSIVTLMSGAINLILLVFLVDMIGFVGAAIAFTVAKLFQFLFTWILAYKAVDMPWFTIKVTSD</sequence>
<feature type="transmembrane region" description="Helical" evidence="6">
    <location>
        <begin position="247"/>
        <end position="266"/>
    </location>
</feature>
<reference evidence="7" key="1">
    <citation type="submission" date="2022-01" db="EMBL/GenBank/DDBJ databases">
        <authorList>
            <person name="Lagorce A."/>
        </authorList>
    </citation>
    <scope>NUCLEOTIDE SEQUENCE</scope>
    <source>
        <strain evidence="7">Th15_F1_D04</strain>
    </source>
</reference>
<feature type="transmembrane region" description="Helical" evidence="6">
    <location>
        <begin position="177"/>
        <end position="193"/>
    </location>
</feature>
<comment type="caution">
    <text evidence="7">The sequence shown here is derived from an EMBL/GenBank/DDBJ whole genome shotgun (WGS) entry which is preliminary data.</text>
</comment>
<dbReference type="Pfam" id="PF01943">
    <property type="entry name" value="Polysacc_synt"/>
    <property type="match status" value="1"/>
</dbReference>
<proteinExistence type="predicted"/>